<dbReference type="VEuPathDB" id="CryptoDB:Cvel_21727"/>
<feature type="compositionally biased region" description="Polar residues" evidence="1">
    <location>
        <begin position="632"/>
        <end position="649"/>
    </location>
</feature>
<feature type="compositionally biased region" description="Polar residues" evidence="1">
    <location>
        <begin position="464"/>
        <end position="477"/>
    </location>
</feature>
<keyword evidence="2" id="KW-0472">Membrane</keyword>
<dbReference type="AlphaFoldDB" id="A0A0G4GG10"/>
<accession>A0A0G4GG10</accession>
<protein>
    <submittedName>
        <fullName evidence="3">Uncharacterized protein</fullName>
    </submittedName>
</protein>
<feature type="transmembrane region" description="Helical" evidence="2">
    <location>
        <begin position="25"/>
        <end position="48"/>
    </location>
</feature>
<evidence type="ECO:0000256" key="1">
    <source>
        <dbReference type="SAM" id="MobiDB-lite"/>
    </source>
</evidence>
<feature type="compositionally biased region" description="Basic and acidic residues" evidence="1">
    <location>
        <begin position="324"/>
        <end position="335"/>
    </location>
</feature>
<feature type="transmembrane region" description="Helical" evidence="2">
    <location>
        <begin position="177"/>
        <end position="200"/>
    </location>
</feature>
<proteinExistence type="predicted"/>
<evidence type="ECO:0000256" key="2">
    <source>
        <dbReference type="SAM" id="Phobius"/>
    </source>
</evidence>
<gene>
    <name evidence="3" type="ORF">Cvel_21727</name>
</gene>
<feature type="compositionally biased region" description="Basic and acidic residues" evidence="1">
    <location>
        <begin position="371"/>
        <end position="387"/>
    </location>
</feature>
<evidence type="ECO:0000313" key="3">
    <source>
        <dbReference type="EMBL" id="CEM28488.1"/>
    </source>
</evidence>
<feature type="transmembrane region" description="Helical" evidence="2">
    <location>
        <begin position="129"/>
        <end position="156"/>
    </location>
</feature>
<feature type="compositionally biased region" description="Basic and acidic residues" evidence="1">
    <location>
        <begin position="278"/>
        <end position="305"/>
    </location>
</feature>
<feature type="transmembrane region" description="Helical" evidence="2">
    <location>
        <begin position="60"/>
        <end position="78"/>
    </location>
</feature>
<dbReference type="EMBL" id="CDMZ01001173">
    <property type="protein sequence ID" value="CEM28488.1"/>
    <property type="molecule type" value="Genomic_DNA"/>
</dbReference>
<feature type="compositionally biased region" description="Polar residues" evidence="1">
    <location>
        <begin position="442"/>
        <end position="453"/>
    </location>
</feature>
<keyword evidence="2" id="KW-0812">Transmembrane</keyword>
<sequence>MDFQRCITSAREVCKALFHQLTWRQWLRCVALGVLGTFAFISLVLFGVALNRSYPKPQSALVFLLATVAASLLARSGYRYFCVVEWTEKHTQTVYWLNTTTVEDFPQWRNTVTWTLPQWGDSQSPLLKPVLYCVAVSVTFLTWCAHLVWNFTHFVVLWSWHGLRVLLRLFKGTQSEFLIESTVTAVVTILFTMLLAYFAIMGKLDRQAVAEKMLSGVFPMPEDRADAVCMSIGCPAEVTWSVFLFLFGLSGCALLIFAAVRAGRTVVVFESSQAKVEKGGRGKTKKVDEEKGEMPPHTRGERERGVSSGGGVEIEPDVGVVENPLERLEEGRPPPEEDGASGWEINDEMDDRSEEDEEIEAEVARGALFEWKLRERTEAAERRRKEADEEEEAKNWSFKASDFEEGDRDRDRDSLSLSPRESPRLPFENGLTFSFRPPPRTPNQKLQQSNAASLKTPPRRQISKTHSSPQQMMTTSERIQREMCKAPPRVPSCPQHFIIAHRSPGESPDEDADLHLQQLYYLDEEQLSPSFHSKPLNLNIDKHARQKNQQQEVPKPLPQRHPYQQAKQMLPQQVGEEAWRAEMMNMNNKQPPARVPLPARARKSQALPVGVFGVDAQGPMSPSSPPNPLHYPTQQPLSGPSVVTQTHNFFPSPAFDQHTQGRYQLESMRGVGAP</sequence>
<keyword evidence="2" id="KW-1133">Transmembrane helix</keyword>
<feature type="region of interest" description="Disordered" evidence="1">
    <location>
        <begin position="617"/>
        <end position="674"/>
    </location>
</feature>
<feature type="compositionally biased region" description="Acidic residues" evidence="1">
    <location>
        <begin position="345"/>
        <end position="361"/>
    </location>
</feature>
<feature type="transmembrane region" description="Helical" evidence="2">
    <location>
        <begin position="240"/>
        <end position="260"/>
    </location>
</feature>
<reference evidence="3" key="1">
    <citation type="submission" date="2014-11" db="EMBL/GenBank/DDBJ databases">
        <authorList>
            <person name="Otto D Thomas"/>
            <person name="Naeem Raeece"/>
        </authorList>
    </citation>
    <scope>NUCLEOTIDE SEQUENCE</scope>
</reference>
<organism evidence="3">
    <name type="scientific">Chromera velia CCMP2878</name>
    <dbReference type="NCBI Taxonomy" id="1169474"/>
    <lineage>
        <taxon>Eukaryota</taxon>
        <taxon>Sar</taxon>
        <taxon>Alveolata</taxon>
        <taxon>Colpodellida</taxon>
        <taxon>Chromeraceae</taxon>
        <taxon>Chromera</taxon>
    </lineage>
</organism>
<feature type="compositionally biased region" description="Low complexity" evidence="1">
    <location>
        <begin position="415"/>
        <end position="426"/>
    </location>
</feature>
<feature type="region of interest" description="Disordered" evidence="1">
    <location>
        <begin position="278"/>
        <end position="489"/>
    </location>
</feature>
<name>A0A0G4GG10_9ALVE</name>